<organism evidence="2 3">
    <name type="scientific">Paragonimus skrjabini miyazakii</name>
    <dbReference type="NCBI Taxonomy" id="59628"/>
    <lineage>
        <taxon>Eukaryota</taxon>
        <taxon>Metazoa</taxon>
        <taxon>Spiralia</taxon>
        <taxon>Lophotrochozoa</taxon>
        <taxon>Platyhelminthes</taxon>
        <taxon>Trematoda</taxon>
        <taxon>Digenea</taxon>
        <taxon>Plagiorchiida</taxon>
        <taxon>Troglotremata</taxon>
        <taxon>Troglotrematidae</taxon>
        <taxon>Paragonimus</taxon>
    </lineage>
</organism>
<dbReference type="SMART" id="SM00150">
    <property type="entry name" value="SPEC"/>
    <property type="match status" value="4"/>
</dbReference>
<dbReference type="PANTHER" id="PTHR45615:SF63">
    <property type="entry name" value="CHROMOSOME UNDETERMINED SCAFFOLD_10, WHOLE GENOME SHOTGUN SEQUENCE"/>
    <property type="match status" value="1"/>
</dbReference>
<dbReference type="Proteomes" id="UP000822476">
    <property type="component" value="Unassembled WGS sequence"/>
</dbReference>
<keyword evidence="3" id="KW-1185">Reference proteome</keyword>
<dbReference type="EMBL" id="JTDE01004696">
    <property type="protein sequence ID" value="KAF7253078.1"/>
    <property type="molecule type" value="Genomic_DNA"/>
</dbReference>
<gene>
    <name evidence="2" type="ORF">EG68_11344</name>
</gene>
<evidence type="ECO:0000313" key="2">
    <source>
        <dbReference type="EMBL" id="KAF7253078.1"/>
    </source>
</evidence>
<evidence type="ECO:0000313" key="3">
    <source>
        <dbReference type="Proteomes" id="UP000822476"/>
    </source>
</evidence>
<dbReference type="InterPro" id="IPR018159">
    <property type="entry name" value="Spectrin/alpha-actinin"/>
</dbReference>
<feature type="coiled-coil region" evidence="1">
    <location>
        <begin position="748"/>
        <end position="782"/>
    </location>
</feature>
<comment type="caution">
    <text evidence="2">The sequence shown here is derived from an EMBL/GenBank/DDBJ whole genome shotgun (WGS) entry which is preliminary data.</text>
</comment>
<proteinExistence type="predicted"/>
<dbReference type="SUPFAM" id="SSF46966">
    <property type="entry name" value="Spectrin repeat"/>
    <property type="match status" value="4"/>
</dbReference>
<accession>A0A8S9YJ01</accession>
<reference evidence="2" key="1">
    <citation type="submission" date="2019-07" db="EMBL/GenBank/DDBJ databases">
        <title>Annotation for the trematode Paragonimus miyazaki's.</title>
        <authorList>
            <person name="Choi Y.-J."/>
        </authorList>
    </citation>
    <scope>NUCLEOTIDE SEQUENCE</scope>
    <source>
        <strain evidence="2">Japan</strain>
    </source>
</reference>
<protein>
    <submittedName>
        <fullName evidence="2">Uncharacterized protein</fullName>
    </submittedName>
</protein>
<evidence type="ECO:0000256" key="1">
    <source>
        <dbReference type="SAM" id="Coils"/>
    </source>
</evidence>
<dbReference type="Gene3D" id="3.90.1290.10">
    <property type="entry name" value="Plakin repeat"/>
    <property type="match status" value="1"/>
</dbReference>
<dbReference type="OrthoDB" id="2250192at2759"/>
<dbReference type="Gene3D" id="1.20.58.60">
    <property type="match status" value="4"/>
</dbReference>
<dbReference type="PANTHER" id="PTHR45615">
    <property type="entry name" value="MYOSIN HEAVY CHAIN, NON-MUSCLE"/>
    <property type="match status" value="1"/>
</dbReference>
<keyword evidence="1" id="KW-0175">Coiled coil</keyword>
<dbReference type="InterPro" id="IPR035915">
    <property type="entry name" value="Plakin_repeat_sf"/>
</dbReference>
<sequence length="1387" mass="154224">CPSSDSGLAESEVPDAGATGAVSVVDVSPVSPVSTGGPDVAVSLTLSDALAAGLVDPASGLVRVPDTDRYLSLSDAVAAGVISGEDSLIRDPDSGGLKKLGQMLLLGAMAPAALIAHAVQSLRVPGDSSLPVGSSLAFVYPASDISDLFSCLIPPEFDGFVPLGNPPSKLDLDVLFNQLIVSLNKELEWIANCEDVLSQLGPVTLDDSLNRKLLDAHQDMVDRLNRKQSSVFSVIFQAEQFIGSSHNSMSSDSLDRLHKKTEEVRKRLNRVHQEAESQARTLLACFDALDHLTYKLQDVRTVLRQLELTTGVPDEKSSANHSLNLLNEDDLQAEVSRLEETVTQAMNSAAEVKGLSHLVRAFLGCVNRYTKSKNTFHDVLHGRLDRPEMSKSVENDEQLEKAVCGTVREADDRLNYVIEKARDRLRRMLLVQDEYKDFIDELHGYRDTLDSIGKKFRSADLKHTSVTPGSELLSVNQCDQLHSQTEVLLDLLTQLVPVEHALQIIQKDVFPRLCQQMIEACFSEPSVRELVARPLSTELKRAAQLREAMSQEIAEQTRLLASHQAVADTLDAINKCVENVDQLLAAPSSDDLSVDCTAYNEADTHLAVQHMALDVAHDRVQSILKEAIREEGAMNKTDWNTARACAEQIDMLRKRLTATTEQVHNRLQNLTASHDLLVKCRREATDLSRWIDHTLALLDSASFLRSSERQLEDGLNKIETQLGPRKTQISEIHHLIDMLPTNAHPGVNTELITMVSDLESRLSQLEHKLDMVRQNLSSREARYTPYAAAVQAAEDWLISTEGIFNALSPIALSLYELHRQLTEAEQLVDRWRGYKDQMNEVYRLGASYDSSLQFHDCMSATTNGTGNPTSNEPNNVIREMEVMRERYTHLGNRLHERQMEVQKTAKEVAALEQQQQDLLSWLGKRVQVLVGQSKRLISLQAVDDAITEAKNIHEEISAGMSGLDDFRQHATTLLHNRDYVSGSSELRHAVTDTERHWSTALNVATERRCRLEQLVKDTMDFTSLGNKLSQQLRQMCVAARALPSIDHTGLDSAPSHLKEIRALEKDLDSLTSDLGQLRVLGKRLTDRLLPPVVAELRVGQIIHELASLYDQVKNELATKAAQYETILGPTFQFEQLLSRIEDLVGHVQARVSEPPVSPTEAKEMETSLEQVLHLLQKARVLCDKLCAVTTDPGLQFELKTKLLQAENIFAQTDASVKQVLDEGNLLDANDKKIRNQLEQLCDWMSEKTSQLDSLTDFVCQQTSGVYELRPEMITQQMNTLKTIEQELEQNVNALRQMDSKPPVGSASASQFELVKSQLELLSHAIASKQMQLKAIDSEPSALSVKMNQLEVAPGKIEVLVGIVRRIKTVHKPDHHVQLAVKVSRLGF</sequence>
<dbReference type="SUPFAM" id="SSF75399">
    <property type="entry name" value="Plakin repeat"/>
    <property type="match status" value="1"/>
</dbReference>
<feature type="non-terminal residue" evidence="2">
    <location>
        <position position="1"/>
    </location>
</feature>
<name>A0A8S9YJ01_9TREM</name>